<dbReference type="GO" id="GO:0005890">
    <property type="term" value="C:sodium:potassium-exchanging ATPase complex"/>
    <property type="evidence" value="ECO:0007669"/>
    <property type="project" value="InterPro"/>
</dbReference>
<dbReference type="KEGG" id="pmrn:116952527"/>
<dbReference type="Proteomes" id="UP001318040">
    <property type="component" value="Chromosome 47"/>
</dbReference>
<keyword evidence="3 7" id="KW-0812">Transmembrane</keyword>
<dbReference type="Pfam" id="PF00287">
    <property type="entry name" value="Na_K-ATPase"/>
    <property type="match status" value="1"/>
</dbReference>
<accession>A0AAJ7U265</accession>
<dbReference type="GO" id="GO:0036376">
    <property type="term" value="P:sodium ion export across plasma membrane"/>
    <property type="evidence" value="ECO:0007669"/>
    <property type="project" value="TreeGrafter"/>
</dbReference>
<evidence type="ECO:0000256" key="1">
    <source>
        <dbReference type="ARBA" id="ARBA00004606"/>
    </source>
</evidence>
<dbReference type="GO" id="GO:1990573">
    <property type="term" value="P:potassium ion import across plasma membrane"/>
    <property type="evidence" value="ECO:0007669"/>
    <property type="project" value="TreeGrafter"/>
</dbReference>
<evidence type="ECO:0000313" key="8">
    <source>
        <dbReference type="Proteomes" id="UP001318040"/>
    </source>
</evidence>
<reference evidence="9" key="1">
    <citation type="submission" date="2025-08" db="UniProtKB">
        <authorList>
            <consortium name="RefSeq"/>
        </authorList>
    </citation>
    <scope>IDENTIFICATION</scope>
    <source>
        <tissue evidence="9">Sperm</tissue>
    </source>
</reference>
<keyword evidence="6 7" id="KW-0472">Membrane</keyword>
<organism evidence="8 9">
    <name type="scientific">Petromyzon marinus</name>
    <name type="common">Sea lamprey</name>
    <dbReference type="NCBI Taxonomy" id="7757"/>
    <lineage>
        <taxon>Eukaryota</taxon>
        <taxon>Metazoa</taxon>
        <taxon>Chordata</taxon>
        <taxon>Craniata</taxon>
        <taxon>Vertebrata</taxon>
        <taxon>Cyclostomata</taxon>
        <taxon>Hyperoartia</taxon>
        <taxon>Petromyzontiformes</taxon>
        <taxon>Petromyzontidae</taxon>
        <taxon>Petromyzon</taxon>
    </lineage>
</organism>
<feature type="transmembrane region" description="Helical" evidence="7">
    <location>
        <begin position="41"/>
        <end position="63"/>
    </location>
</feature>
<proteinExistence type="inferred from homology"/>
<keyword evidence="7" id="KW-0406">Ion transport</keyword>
<comment type="function">
    <text evidence="7">This is the non-catalytic component of the active enzyme, which catalyzes the hydrolysis of ATP coupled with the exchange of Na(+) and K(+) ions across the plasma membrane.</text>
</comment>
<dbReference type="GO" id="GO:0030007">
    <property type="term" value="P:intracellular potassium ion homeostasis"/>
    <property type="evidence" value="ECO:0007669"/>
    <property type="project" value="TreeGrafter"/>
</dbReference>
<evidence type="ECO:0000256" key="2">
    <source>
        <dbReference type="ARBA" id="ARBA00005876"/>
    </source>
</evidence>
<evidence type="ECO:0000256" key="5">
    <source>
        <dbReference type="ARBA" id="ARBA00022989"/>
    </source>
</evidence>
<sequence length="282" mass="32583">MSSEKEKKTFAESMAEWKLFLYNPHTGQVLGRTGRSWGMILLFYTVFYAFLASLFVFTMWVMLQTVDDKNPKYQDRVSSPGVVMRPKMNKALELYINRNTHSDIIEHLNTFFEAYNEVNQTNKALCEAGKYRDNQKGPPNEDNVWPACRFNRSDFGECASPDYGYTNQTPCVFIKLNRIIGFKPGTVKEAPKVMCSSKKESGNLGELEYFPNGGTMDQMYFPYYGKKLDPMYTQPLVAVRFLNLTKQMEVTVECKVIARNVKVIDDRDKFLGRVTFKIKIEN</sequence>
<dbReference type="InterPro" id="IPR000402">
    <property type="entry name" value="Na/K_ATPase_sub_beta"/>
</dbReference>
<dbReference type="PANTHER" id="PTHR11523">
    <property type="entry name" value="SODIUM/POTASSIUM-DEPENDENT ATPASE BETA SUBUNIT"/>
    <property type="match status" value="1"/>
</dbReference>
<dbReference type="GeneID" id="116952527"/>
<evidence type="ECO:0000256" key="6">
    <source>
        <dbReference type="ARBA" id="ARBA00023136"/>
    </source>
</evidence>
<protein>
    <recommendedName>
        <fullName evidence="7">Sodium/potassium-transporting ATPase subunit beta</fullName>
    </recommendedName>
</protein>
<dbReference type="PROSITE" id="PS00390">
    <property type="entry name" value="ATPASE_NA_K_BETA_1"/>
    <property type="match status" value="1"/>
</dbReference>
<dbReference type="RefSeq" id="XP_032827834.1">
    <property type="nucleotide sequence ID" value="XM_032971943.1"/>
</dbReference>
<evidence type="ECO:0000256" key="4">
    <source>
        <dbReference type="ARBA" id="ARBA00022968"/>
    </source>
</evidence>
<evidence type="ECO:0000256" key="7">
    <source>
        <dbReference type="RuleBase" id="RU362099"/>
    </source>
</evidence>
<dbReference type="InterPro" id="IPR038702">
    <property type="entry name" value="Na/K_ATPase_sub_beta_sf"/>
</dbReference>
<keyword evidence="7" id="KW-0813">Transport</keyword>
<dbReference type="PANTHER" id="PTHR11523:SF28">
    <property type="entry name" value="NA_K-ATPASE BETA SUBUNIT ISOFORM 4-RELATED"/>
    <property type="match status" value="1"/>
</dbReference>
<gene>
    <name evidence="9" type="primary">LOC116952527</name>
</gene>
<evidence type="ECO:0000313" key="9">
    <source>
        <dbReference type="RefSeq" id="XP_032827834.1"/>
    </source>
</evidence>
<keyword evidence="4" id="KW-0735">Signal-anchor</keyword>
<keyword evidence="5 7" id="KW-1133">Transmembrane helix</keyword>
<name>A0AAJ7U265_PETMA</name>
<evidence type="ECO:0000256" key="3">
    <source>
        <dbReference type="ARBA" id="ARBA00022692"/>
    </source>
</evidence>
<dbReference type="GO" id="GO:0006883">
    <property type="term" value="P:intracellular sodium ion homeostasis"/>
    <property type="evidence" value="ECO:0007669"/>
    <property type="project" value="TreeGrafter"/>
</dbReference>
<dbReference type="Gene3D" id="2.60.40.1660">
    <property type="entry name" value="Na, k-atpase alpha subunit"/>
    <property type="match status" value="1"/>
</dbReference>
<comment type="subcellular location">
    <subcellularLocation>
        <location evidence="1">Membrane</location>
        <topology evidence="1">Single-pass type II membrane protein</topology>
    </subcellularLocation>
</comment>
<dbReference type="NCBIfam" id="TIGR01107">
    <property type="entry name" value="Na_K_ATPase_bet"/>
    <property type="match status" value="1"/>
</dbReference>
<dbReference type="AlphaFoldDB" id="A0AAJ7U265"/>
<dbReference type="GO" id="GO:0001671">
    <property type="term" value="F:ATPase activator activity"/>
    <property type="evidence" value="ECO:0007669"/>
    <property type="project" value="TreeGrafter"/>
</dbReference>
<keyword evidence="8" id="KW-1185">Reference proteome</keyword>
<comment type="similarity">
    <text evidence="2 7">Belongs to the X(+)/potassium ATPases subunit beta family.</text>
</comment>